<evidence type="ECO:0000256" key="1">
    <source>
        <dbReference type="ARBA" id="ARBA00023015"/>
    </source>
</evidence>
<dbReference type="SMART" id="SM00420">
    <property type="entry name" value="HTH_DEOR"/>
    <property type="match status" value="1"/>
</dbReference>
<dbReference type="Proteomes" id="UP001201844">
    <property type="component" value="Unassembled WGS sequence"/>
</dbReference>
<name>A0ABT0CQ88_9HYPH</name>
<evidence type="ECO:0000256" key="3">
    <source>
        <dbReference type="ARBA" id="ARBA00023163"/>
    </source>
</evidence>
<dbReference type="InterPro" id="IPR001034">
    <property type="entry name" value="DeoR_HTH"/>
</dbReference>
<dbReference type="PANTHER" id="PTHR30363">
    <property type="entry name" value="HTH-TYPE TRANSCRIPTIONAL REGULATOR SRLR-RELATED"/>
    <property type="match status" value="1"/>
</dbReference>
<dbReference type="Pfam" id="PF00455">
    <property type="entry name" value="DeoRC"/>
    <property type="match status" value="1"/>
</dbReference>
<dbReference type="InterPro" id="IPR037171">
    <property type="entry name" value="NagB/RpiA_transferase-like"/>
</dbReference>
<dbReference type="SUPFAM" id="SSF46785">
    <property type="entry name" value="Winged helix' DNA-binding domain"/>
    <property type="match status" value="1"/>
</dbReference>
<dbReference type="EMBL" id="JAKVIN010000007">
    <property type="protein sequence ID" value="MCJ8150779.1"/>
    <property type="molecule type" value="Genomic_DNA"/>
</dbReference>
<dbReference type="PROSITE" id="PS51000">
    <property type="entry name" value="HTH_DEOR_2"/>
    <property type="match status" value="1"/>
</dbReference>
<dbReference type="PANTHER" id="PTHR30363:SF44">
    <property type="entry name" value="AGA OPERON TRANSCRIPTIONAL REPRESSOR-RELATED"/>
    <property type="match status" value="1"/>
</dbReference>
<keyword evidence="5" id="KW-0614">Plasmid</keyword>
<dbReference type="InterPro" id="IPR018356">
    <property type="entry name" value="Tscrpt_reg_HTH_DeoR_CS"/>
</dbReference>
<gene>
    <name evidence="5" type="ORF">MKI86_16640</name>
</gene>
<evidence type="ECO:0000259" key="4">
    <source>
        <dbReference type="PROSITE" id="PS51000"/>
    </source>
</evidence>
<dbReference type="Pfam" id="PF08220">
    <property type="entry name" value="HTH_DeoR"/>
    <property type="match status" value="1"/>
</dbReference>
<reference evidence="5 6" key="1">
    <citation type="submission" date="2022-02" db="EMBL/GenBank/DDBJ databases">
        <title>Shinella B3.7 sp. nov., isolated from Sediment (Zhairuo Island).</title>
        <authorList>
            <person name="Chen G."/>
        </authorList>
    </citation>
    <scope>NUCLEOTIDE SEQUENCE [LARGE SCALE GENOMIC DNA]</scope>
    <source>
        <strain evidence="5 6">B3.7</strain>
        <plasmid evidence="5">unnamed</plasmid>
    </source>
</reference>
<dbReference type="RefSeq" id="WP_241602739.1">
    <property type="nucleotide sequence ID" value="NZ_JAKVIN010000007.1"/>
</dbReference>
<dbReference type="InterPro" id="IPR036388">
    <property type="entry name" value="WH-like_DNA-bd_sf"/>
</dbReference>
<evidence type="ECO:0000313" key="6">
    <source>
        <dbReference type="Proteomes" id="UP001201844"/>
    </source>
</evidence>
<geneLocation type="plasmid" evidence="5">
    <name>unnamed</name>
</geneLocation>
<dbReference type="PROSITE" id="PS00894">
    <property type="entry name" value="HTH_DEOR_1"/>
    <property type="match status" value="1"/>
</dbReference>
<dbReference type="InterPro" id="IPR036390">
    <property type="entry name" value="WH_DNA-bd_sf"/>
</dbReference>
<dbReference type="PRINTS" id="PR00037">
    <property type="entry name" value="HTHLACR"/>
</dbReference>
<protein>
    <submittedName>
        <fullName evidence="5">DeoR/GlpR family DNA-binding transcription regulator</fullName>
    </submittedName>
</protein>
<keyword evidence="1" id="KW-0805">Transcription regulation</keyword>
<evidence type="ECO:0000313" key="5">
    <source>
        <dbReference type="EMBL" id="MCJ8150779.1"/>
    </source>
</evidence>
<comment type="caution">
    <text evidence="5">The sequence shown here is derived from an EMBL/GenBank/DDBJ whole genome shotgun (WGS) entry which is preliminary data.</text>
</comment>
<dbReference type="InterPro" id="IPR050313">
    <property type="entry name" value="Carb_Metab_HTH_regulators"/>
</dbReference>
<evidence type="ECO:0000256" key="2">
    <source>
        <dbReference type="ARBA" id="ARBA00023125"/>
    </source>
</evidence>
<sequence>MSDYNNSDQEVAASKAERRRTTIIQTLMSGSSTLIRDLAESLNVSLMTIHRDLAVLEKEGLVRRLRGSVSAEKSLLFESSYNYRGRKNVEDKRRLARAALAHLEPGNAVIIDDSTTTYHLTEFLPEVTPLTVITNAAPILERLRHLPEIDLISTGGRYHPGYNGYFGANCEKAILSYHVDVAILSTTTIQGLSMYTPDEIVVRAKQAMMKVARRRILLADATKFTFSALNYVAEITDFDLVILTGDIPPAKLDLIRASKLNVEIV</sequence>
<keyword evidence="6" id="KW-1185">Reference proteome</keyword>
<keyword evidence="3" id="KW-0804">Transcription</keyword>
<dbReference type="Gene3D" id="1.10.10.10">
    <property type="entry name" value="Winged helix-like DNA-binding domain superfamily/Winged helix DNA-binding domain"/>
    <property type="match status" value="1"/>
</dbReference>
<organism evidence="5 6">
    <name type="scientific">Shinella sedimenti</name>
    <dbReference type="NCBI Taxonomy" id="2919913"/>
    <lineage>
        <taxon>Bacteria</taxon>
        <taxon>Pseudomonadati</taxon>
        <taxon>Pseudomonadota</taxon>
        <taxon>Alphaproteobacteria</taxon>
        <taxon>Hyphomicrobiales</taxon>
        <taxon>Rhizobiaceae</taxon>
        <taxon>Shinella</taxon>
    </lineage>
</organism>
<dbReference type="InterPro" id="IPR014036">
    <property type="entry name" value="DeoR-like_C"/>
</dbReference>
<dbReference type="SMART" id="SM01134">
    <property type="entry name" value="DeoRC"/>
    <property type="match status" value="1"/>
</dbReference>
<dbReference type="GO" id="GO:0003677">
    <property type="term" value="F:DNA binding"/>
    <property type="evidence" value="ECO:0007669"/>
    <property type="project" value="UniProtKB-KW"/>
</dbReference>
<dbReference type="SUPFAM" id="SSF100950">
    <property type="entry name" value="NagB/RpiA/CoA transferase-like"/>
    <property type="match status" value="1"/>
</dbReference>
<accession>A0ABT0CQ88</accession>
<feature type="domain" description="HTH deoR-type" evidence="4">
    <location>
        <begin position="16"/>
        <end position="71"/>
    </location>
</feature>
<proteinExistence type="predicted"/>
<keyword evidence="2 5" id="KW-0238">DNA-binding</keyword>